<dbReference type="Proteomes" id="UP000248886">
    <property type="component" value="Unassembled WGS sequence"/>
</dbReference>
<evidence type="ECO:0000313" key="2">
    <source>
        <dbReference type="Proteomes" id="UP000248886"/>
    </source>
</evidence>
<comment type="caution">
    <text evidence="1">The sequence shown here is derived from an EMBL/GenBank/DDBJ whole genome shotgun (WGS) entry which is preliminary data.</text>
</comment>
<organism evidence="1 2">
    <name type="scientific">Acidithiobacillus ferrooxidans</name>
    <name type="common">Thiobacillus ferrooxidans</name>
    <dbReference type="NCBI Taxonomy" id="920"/>
    <lineage>
        <taxon>Bacteria</taxon>
        <taxon>Pseudomonadati</taxon>
        <taxon>Pseudomonadota</taxon>
        <taxon>Acidithiobacillia</taxon>
        <taxon>Acidithiobacillales</taxon>
        <taxon>Acidithiobacillaceae</taxon>
        <taxon>Acidithiobacillus</taxon>
    </lineage>
</organism>
<protein>
    <submittedName>
        <fullName evidence="1">Uncharacterized protein</fullName>
    </submittedName>
</protein>
<accession>A0A2W1K0S6</accession>
<dbReference type="RefSeq" id="WP_031575566.1">
    <property type="nucleotide sequence ID" value="NZ_AP025160.1"/>
</dbReference>
<evidence type="ECO:0000313" key="1">
    <source>
        <dbReference type="EMBL" id="PZD80226.1"/>
    </source>
</evidence>
<dbReference type="EMBL" id="QKQP01000008">
    <property type="protein sequence ID" value="PZD80226.1"/>
    <property type="molecule type" value="Genomic_DNA"/>
</dbReference>
<reference evidence="1 2" key="1">
    <citation type="submission" date="2018-06" db="EMBL/GenBank/DDBJ databases">
        <title>Draft sequence of Acidithiobacillus ferrooxidans CCM 4253.</title>
        <authorList>
            <person name="Moya-Beltran A."/>
            <person name="Castro M."/>
            <person name="Covarrubias P.C."/>
            <person name="Issotta F."/>
            <person name="Janiczek O."/>
            <person name="Mandl M."/>
            <person name="Kucera J."/>
            <person name="Quatrini R."/>
        </authorList>
    </citation>
    <scope>NUCLEOTIDE SEQUENCE [LARGE SCALE GENOMIC DNA]</scope>
    <source>
        <strain evidence="1 2">CCM 4253</strain>
    </source>
</reference>
<proteinExistence type="predicted"/>
<gene>
    <name evidence="1" type="ORF">DN052_13625</name>
</gene>
<sequence>MMTNDNTSSNFLEMACFVNGLVSTIPTPECYPVLGAHGHQPFIEISHGQLEDRAIFCTIYAEVDGCFRLGSIPAFPNKRETTIELPQFAYIIGLTRLLESKLRCSCKVLHPLNDHGDFFVDWQEAVISIIDGTT</sequence>
<dbReference type="AlphaFoldDB" id="A0A2W1K0S6"/>
<name>A0A2W1K0S6_ACIFR</name>